<gene>
    <name evidence="1" type="ORF">Q604_UNBC15497G0001</name>
</gene>
<comment type="caution">
    <text evidence="1">The sequence shown here is derived from an EMBL/GenBank/DDBJ whole genome shotgun (WGS) entry which is preliminary data.</text>
</comment>
<organism evidence="1">
    <name type="scientific">human gut metagenome</name>
    <dbReference type="NCBI Taxonomy" id="408170"/>
    <lineage>
        <taxon>unclassified sequences</taxon>
        <taxon>metagenomes</taxon>
        <taxon>organismal metagenomes</taxon>
    </lineage>
</organism>
<feature type="non-terminal residue" evidence="1">
    <location>
        <position position="1"/>
    </location>
</feature>
<protein>
    <submittedName>
        <fullName evidence="1">Amine oxidase</fullName>
    </submittedName>
</protein>
<sequence length="67" mass="7803">MLKYTLSRNLLKISPSIRKELIEIKENYNRILEYFDSLNIREVFEEMGLSKGAIDMLSGVNSFLGNF</sequence>
<evidence type="ECO:0000313" key="1">
    <source>
        <dbReference type="EMBL" id="ETJ29980.1"/>
    </source>
</evidence>
<name>W1XKJ1_9ZZZZ</name>
<dbReference type="AlphaFoldDB" id="W1XKJ1"/>
<accession>W1XKJ1</accession>
<dbReference type="EMBL" id="AZMM01015497">
    <property type="protein sequence ID" value="ETJ29980.1"/>
    <property type="molecule type" value="Genomic_DNA"/>
</dbReference>
<proteinExistence type="predicted"/>
<reference evidence="1" key="1">
    <citation type="submission" date="2013-12" db="EMBL/GenBank/DDBJ databases">
        <title>A Varibaculum cambriense genome reconstructed from a premature infant gut community with otherwise low bacterial novelty that shifts toward anaerobic metabolism during the third week of life.</title>
        <authorList>
            <person name="Brown C.T."/>
            <person name="Sharon I."/>
            <person name="Thomas B.C."/>
            <person name="Castelle C.J."/>
            <person name="Morowitz M.J."/>
            <person name="Banfield J.F."/>
        </authorList>
    </citation>
    <scope>NUCLEOTIDE SEQUENCE</scope>
</reference>